<accession>A0A9N9LTT2</accession>
<comment type="caution">
    <text evidence="1">The sequence shown here is derived from an EMBL/GenBank/DDBJ whole genome shotgun (WGS) entry which is preliminary data.</text>
</comment>
<keyword evidence="2" id="KW-1185">Reference proteome</keyword>
<sequence length="71" mass="8051">MVQSDVFTHCRNCSARLDDYMIAPSIVGSVSGIGSPEVRLKYTLAACDRWVDRLNKFEVEEKRHSTKKSSM</sequence>
<reference evidence="1" key="1">
    <citation type="submission" date="2021-07" db="EMBL/GenBank/DDBJ databases">
        <authorList>
            <person name="Durling M."/>
        </authorList>
    </citation>
    <scope>NUCLEOTIDE SEQUENCE</scope>
</reference>
<proteinExistence type="predicted"/>
<protein>
    <submittedName>
        <fullName evidence="1">Uncharacterized protein</fullName>
    </submittedName>
</protein>
<evidence type="ECO:0000313" key="1">
    <source>
        <dbReference type="EMBL" id="CAG8979743.1"/>
    </source>
</evidence>
<dbReference type="Proteomes" id="UP000701801">
    <property type="component" value="Unassembled WGS sequence"/>
</dbReference>
<organism evidence="1 2">
    <name type="scientific">Hymenoscyphus albidus</name>
    <dbReference type="NCBI Taxonomy" id="595503"/>
    <lineage>
        <taxon>Eukaryota</taxon>
        <taxon>Fungi</taxon>
        <taxon>Dikarya</taxon>
        <taxon>Ascomycota</taxon>
        <taxon>Pezizomycotina</taxon>
        <taxon>Leotiomycetes</taxon>
        <taxon>Helotiales</taxon>
        <taxon>Helotiaceae</taxon>
        <taxon>Hymenoscyphus</taxon>
    </lineage>
</organism>
<evidence type="ECO:0000313" key="2">
    <source>
        <dbReference type="Proteomes" id="UP000701801"/>
    </source>
</evidence>
<gene>
    <name evidence="1" type="ORF">HYALB_00013487</name>
</gene>
<dbReference type="AlphaFoldDB" id="A0A9N9LTT2"/>
<dbReference type="EMBL" id="CAJVRM010000333">
    <property type="protein sequence ID" value="CAG8979743.1"/>
    <property type="molecule type" value="Genomic_DNA"/>
</dbReference>
<name>A0A9N9LTT2_9HELO</name>